<reference evidence="3 4" key="1">
    <citation type="submission" date="2019-01" db="EMBL/GenBank/DDBJ databases">
        <title>Leucobacter muris sp. nov. isolated from the nose of a laboratory mouse.</title>
        <authorList>
            <person name="Benga L."/>
            <person name="Sproeer C."/>
            <person name="Schumann P."/>
            <person name="Verbarg S."/>
            <person name="Bunk B."/>
            <person name="Engelhardt E."/>
            <person name="Benten P.M."/>
            <person name="Sager M."/>
        </authorList>
    </citation>
    <scope>NUCLEOTIDE SEQUENCE [LARGE SCALE GENOMIC DNA]</scope>
    <source>
        <strain evidence="3 4">DSM 101948</strain>
    </source>
</reference>
<dbReference type="Proteomes" id="UP000285768">
    <property type="component" value="Chromosome"/>
</dbReference>
<keyword evidence="1" id="KW-1133">Transmembrane helix</keyword>
<feature type="transmembrane region" description="Helical" evidence="1">
    <location>
        <begin position="157"/>
        <end position="182"/>
    </location>
</feature>
<feature type="transmembrane region" description="Helical" evidence="1">
    <location>
        <begin position="135"/>
        <end position="151"/>
    </location>
</feature>
<proteinExistence type="predicted"/>
<dbReference type="InterPro" id="IPR025196">
    <property type="entry name" value="DUF4126"/>
</dbReference>
<feature type="transmembrane region" description="Helical" evidence="1">
    <location>
        <begin position="112"/>
        <end position="128"/>
    </location>
</feature>
<evidence type="ECO:0000313" key="4">
    <source>
        <dbReference type="Proteomes" id="UP000285768"/>
    </source>
</evidence>
<name>A0ABX5QFZ3_9MICO</name>
<dbReference type="EMBL" id="CP035037">
    <property type="protein sequence ID" value="QAB18006.1"/>
    <property type="molecule type" value="Genomic_DNA"/>
</dbReference>
<sequence>MLELITGITLAASAGLNAYIPLLGLGLLSRFTDIVQLPSGWAWLENGWSLGVLGVLLVVEVLVDKFPVLDTANDVLQTVVRPASGGMVFAAGSSSETVAVADPAAFVTSAEFWPFVLGVLVALVPHLLKAIARPVLNALTGGAGAAVSSFFEDIGALVLTLLAVVVPVLALVLLIVVVGVLVRRLRRAQLRRREQRAAAGETSPPI</sequence>
<evidence type="ECO:0000259" key="2">
    <source>
        <dbReference type="Pfam" id="PF13548"/>
    </source>
</evidence>
<keyword evidence="1" id="KW-0472">Membrane</keyword>
<gene>
    <name evidence="3" type="ORF">Leucomu_08820</name>
</gene>
<feature type="transmembrane region" description="Helical" evidence="1">
    <location>
        <begin position="40"/>
        <end position="63"/>
    </location>
</feature>
<accession>A0ABX5QFZ3</accession>
<evidence type="ECO:0000256" key="1">
    <source>
        <dbReference type="SAM" id="Phobius"/>
    </source>
</evidence>
<organism evidence="3 4">
    <name type="scientific">Leucobacter muris</name>
    <dbReference type="NCBI Taxonomy" id="1935379"/>
    <lineage>
        <taxon>Bacteria</taxon>
        <taxon>Bacillati</taxon>
        <taxon>Actinomycetota</taxon>
        <taxon>Actinomycetes</taxon>
        <taxon>Micrococcales</taxon>
        <taxon>Microbacteriaceae</taxon>
        <taxon>Leucobacter</taxon>
    </lineage>
</organism>
<keyword evidence="1" id="KW-0812">Transmembrane</keyword>
<keyword evidence="4" id="KW-1185">Reference proteome</keyword>
<evidence type="ECO:0000313" key="3">
    <source>
        <dbReference type="EMBL" id="QAB18006.1"/>
    </source>
</evidence>
<feature type="transmembrane region" description="Helical" evidence="1">
    <location>
        <begin position="6"/>
        <end position="28"/>
    </location>
</feature>
<protein>
    <submittedName>
        <fullName evidence="3">DUF4126 domain-containing protein</fullName>
    </submittedName>
</protein>
<dbReference type="Pfam" id="PF13548">
    <property type="entry name" value="DUF4126"/>
    <property type="match status" value="1"/>
</dbReference>
<feature type="domain" description="DUF4126" evidence="2">
    <location>
        <begin position="4"/>
        <end position="186"/>
    </location>
</feature>
<dbReference type="RefSeq" id="WP_128386983.1">
    <property type="nucleotide sequence ID" value="NZ_CP035037.1"/>
</dbReference>